<dbReference type="Gene3D" id="3.40.50.2000">
    <property type="entry name" value="Glycogen Phosphorylase B"/>
    <property type="match status" value="2"/>
</dbReference>
<reference evidence="2 3" key="1">
    <citation type="submission" date="2023-04" db="EMBL/GenBank/DDBJ databases">
        <title>Genome Sequence of Selenomonas sputigena ATCC 33150.</title>
        <authorList>
            <person name="Miller D.P."/>
            <person name="Anvari S."/>
            <person name="Polson S.W."/>
            <person name="Macdonald M."/>
            <person name="Mcdowell J.V."/>
        </authorList>
    </citation>
    <scope>NUCLEOTIDE SEQUENCE [LARGE SCALE GENOMIC DNA]</scope>
    <source>
        <strain evidence="2 3">ATCC 33150</strain>
    </source>
</reference>
<dbReference type="EC" id="2.4.-.-" evidence="2"/>
<evidence type="ECO:0000259" key="1">
    <source>
        <dbReference type="Pfam" id="PF13439"/>
    </source>
</evidence>
<accession>A0ABV3X4S9</accession>
<dbReference type="CDD" id="cd03801">
    <property type="entry name" value="GT4_PimA-like"/>
    <property type="match status" value="1"/>
</dbReference>
<protein>
    <submittedName>
        <fullName evidence="2">Glycosyltransferase family 4 protein</fullName>
        <ecNumber evidence="2">2.4.-.-</ecNumber>
    </submittedName>
</protein>
<dbReference type="EMBL" id="JARVLH010000003">
    <property type="protein sequence ID" value="MEX5285181.1"/>
    <property type="molecule type" value="Genomic_DNA"/>
</dbReference>
<gene>
    <name evidence="2" type="ORF">QCO44_05950</name>
</gene>
<dbReference type="Pfam" id="PF13439">
    <property type="entry name" value="Glyco_transf_4"/>
    <property type="match status" value="1"/>
</dbReference>
<evidence type="ECO:0000313" key="2">
    <source>
        <dbReference type="EMBL" id="MEX5285181.1"/>
    </source>
</evidence>
<dbReference type="GO" id="GO:0016757">
    <property type="term" value="F:glycosyltransferase activity"/>
    <property type="evidence" value="ECO:0007669"/>
    <property type="project" value="UniProtKB-KW"/>
</dbReference>
<keyword evidence="2" id="KW-0328">Glycosyltransferase</keyword>
<dbReference type="RefSeq" id="WP_368846908.1">
    <property type="nucleotide sequence ID" value="NZ_CP194411.1"/>
</dbReference>
<sequence length="388" mass="43106">MHIALLVKDFAVGEKFSKDGLPTKSGAEFHAENHAKELIKRGHTVTIFTRKRHFYTKSREAMDGIDLVRLHEPSRGTELLVRLMTTHKTVDAFYIIGTPKFAVWAIRFAHARGFPVTLALTGKAEIFDAGKNWRSRVFSTCTNYIATTHEIRDGYIQRGGIAPEKISVLAHGIDTERYVVPAVEEKKRLREEQGISPDARVLVFCARIVRDKGVDTLLKLWPMVHAADAGARLLVVGGGKHELMRRLHEMAKETNGSARILGEVDWPLPYYQMGDVYVFPSRHEALPTSLLEAMASGLPAVVSDIGGCNDLIFDGRTGYRVPTEDAAAFAEKALQLLGDDAARRRMGDASRELVERMCAYSVVSDKLADIIQSKEPCGKDFLLAGMED</sequence>
<dbReference type="InterPro" id="IPR050194">
    <property type="entry name" value="Glycosyltransferase_grp1"/>
</dbReference>
<dbReference type="Pfam" id="PF13692">
    <property type="entry name" value="Glyco_trans_1_4"/>
    <property type="match status" value="1"/>
</dbReference>
<dbReference type="PANTHER" id="PTHR45947">
    <property type="entry name" value="SULFOQUINOVOSYL TRANSFERASE SQD2"/>
    <property type="match status" value="1"/>
</dbReference>
<dbReference type="Proteomes" id="UP001559623">
    <property type="component" value="Unassembled WGS sequence"/>
</dbReference>
<keyword evidence="3" id="KW-1185">Reference proteome</keyword>
<dbReference type="PANTHER" id="PTHR45947:SF3">
    <property type="entry name" value="SULFOQUINOVOSYL TRANSFERASE SQD2"/>
    <property type="match status" value="1"/>
</dbReference>
<dbReference type="SUPFAM" id="SSF53756">
    <property type="entry name" value="UDP-Glycosyltransferase/glycogen phosphorylase"/>
    <property type="match status" value="1"/>
</dbReference>
<evidence type="ECO:0000313" key="3">
    <source>
        <dbReference type="Proteomes" id="UP001559623"/>
    </source>
</evidence>
<proteinExistence type="predicted"/>
<keyword evidence="2" id="KW-0808">Transferase</keyword>
<organism evidence="2 3">
    <name type="scientific">Selenomonas sputigena</name>
    <dbReference type="NCBI Taxonomy" id="69823"/>
    <lineage>
        <taxon>Bacteria</taxon>
        <taxon>Bacillati</taxon>
        <taxon>Bacillota</taxon>
        <taxon>Negativicutes</taxon>
        <taxon>Selenomonadales</taxon>
        <taxon>Selenomonadaceae</taxon>
        <taxon>Selenomonas</taxon>
    </lineage>
</organism>
<feature type="domain" description="Glycosyltransferase subfamily 4-like N-terminal" evidence="1">
    <location>
        <begin position="25"/>
        <end position="177"/>
    </location>
</feature>
<comment type="caution">
    <text evidence="2">The sequence shown here is derived from an EMBL/GenBank/DDBJ whole genome shotgun (WGS) entry which is preliminary data.</text>
</comment>
<dbReference type="InterPro" id="IPR028098">
    <property type="entry name" value="Glyco_trans_4-like_N"/>
</dbReference>
<name>A0ABV3X4S9_9FIRM</name>